<keyword evidence="2" id="KW-0812">Transmembrane</keyword>
<dbReference type="CDD" id="cd00093">
    <property type="entry name" value="HTH_XRE"/>
    <property type="match status" value="1"/>
</dbReference>
<accession>A0A1M5T2Z4</accession>
<dbReference type="EMBL" id="FQWX01000051">
    <property type="protein sequence ID" value="SHH45056.1"/>
    <property type="molecule type" value="Genomic_DNA"/>
</dbReference>
<dbReference type="SUPFAM" id="SSF47413">
    <property type="entry name" value="lambda repressor-like DNA-binding domains"/>
    <property type="match status" value="1"/>
</dbReference>
<feature type="transmembrane region" description="Helical" evidence="2">
    <location>
        <begin position="86"/>
        <end position="103"/>
    </location>
</feature>
<sequence length="192" mass="21919">MQIGKQIKKFRAENGLSQERLAERVYVSRQTISNWENDKNYPDVKSLLLLSYIFDVSLDILIKGDIEEMKNKINDGEVKKFEQDSTIFTILLLSCIVLPIPLVSFLGKLGLWIYVLIGIVALYYGMRVEKYKKNFDIQTYKEIVAFSEGKGLSMAEKNQEIGKRKYQHFMLAIGSGVVTLIIAVIMAKLLGK</sequence>
<dbReference type="Gene3D" id="1.10.260.40">
    <property type="entry name" value="lambda repressor-like DNA-binding domains"/>
    <property type="match status" value="1"/>
</dbReference>
<keyword evidence="2" id="KW-1133">Transmembrane helix</keyword>
<feature type="transmembrane region" description="Helical" evidence="2">
    <location>
        <begin position="169"/>
        <end position="190"/>
    </location>
</feature>
<gene>
    <name evidence="4" type="ORF">SAMN04488530_1514</name>
</gene>
<evidence type="ECO:0000256" key="1">
    <source>
        <dbReference type="ARBA" id="ARBA00023125"/>
    </source>
</evidence>
<keyword evidence="5" id="KW-1185">Reference proteome</keyword>
<reference evidence="5" key="1">
    <citation type="submission" date="2016-11" db="EMBL/GenBank/DDBJ databases">
        <authorList>
            <person name="Varghese N."/>
            <person name="Submissions S."/>
        </authorList>
    </citation>
    <scope>NUCLEOTIDE SEQUENCE [LARGE SCALE GENOMIC DNA]</scope>
    <source>
        <strain evidence="5">DSM 2635</strain>
    </source>
</reference>
<dbReference type="PANTHER" id="PTHR46558">
    <property type="entry name" value="TRACRIPTIONAL REGULATORY PROTEIN-RELATED-RELATED"/>
    <property type="match status" value="1"/>
</dbReference>
<dbReference type="OrthoDB" id="9801008at2"/>
<dbReference type="RefSeq" id="WP_073127645.1">
    <property type="nucleotide sequence ID" value="NZ_BAABCH010000071.1"/>
</dbReference>
<protein>
    <submittedName>
        <fullName evidence="4">DNA-binding transcriptional regulator, XRE-family HTH domain</fullName>
    </submittedName>
</protein>
<dbReference type="SMART" id="SM00530">
    <property type="entry name" value="HTH_XRE"/>
    <property type="match status" value="1"/>
</dbReference>
<feature type="domain" description="HTH cro/C1-type" evidence="3">
    <location>
        <begin position="7"/>
        <end position="61"/>
    </location>
</feature>
<feature type="transmembrane region" description="Helical" evidence="2">
    <location>
        <begin position="109"/>
        <end position="126"/>
    </location>
</feature>
<dbReference type="PROSITE" id="PS50943">
    <property type="entry name" value="HTH_CROC1"/>
    <property type="match status" value="1"/>
</dbReference>
<proteinExistence type="predicted"/>
<dbReference type="STRING" id="1121321.SAMN04488530_1514"/>
<name>A0A1M5T2Z4_9FIRM</name>
<evidence type="ECO:0000259" key="3">
    <source>
        <dbReference type="PROSITE" id="PS50943"/>
    </source>
</evidence>
<dbReference type="InterPro" id="IPR010982">
    <property type="entry name" value="Lambda_DNA-bd_dom_sf"/>
</dbReference>
<dbReference type="PANTHER" id="PTHR46558:SF15">
    <property type="entry name" value="HELIX-TURN-HELIX DOMAIN PROTEIN"/>
    <property type="match status" value="1"/>
</dbReference>
<dbReference type="Pfam" id="PF01381">
    <property type="entry name" value="HTH_3"/>
    <property type="match status" value="1"/>
</dbReference>
<dbReference type="Proteomes" id="UP000243255">
    <property type="component" value="Unassembled WGS sequence"/>
</dbReference>
<keyword evidence="1 4" id="KW-0238">DNA-binding</keyword>
<organism evidence="4 5">
    <name type="scientific">Asaccharospora irregularis DSM 2635</name>
    <dbReference type="NCBI Taxonomy" id="1121321"/>
    <lineage>
        <taxon>Bacteria</taxon>
        <taxon>Bacillati</taxon>
        <taxon>Bacillota</taxon>
        <taxon>Clostridia</taxon>
        <taxon>Peptostreptococcales</taxon>
        <taxon>Peptostreptococcaceae</taxon>
        <taxon>Asaccharospora</taxon>
    </lineage>
</organism>
<evidence type="ECO:0000313" key="5">
    <source>
        <dbReference type="Proteomes" id="UP000243255"/>
    </source>
</evidence>
<evidence type="ECO:0000256" key="2">
    <source>
        <dbReference type="SAM" id="Phobius"/>
    </source>
</evidence>
<dbReference type="AlphaFoldDB" id="A0A1M5T2Z4"/>
<dbReference type="InterPro" id="IPR001387">
    <property type="entry name" value="Cro/C1-type_HTH"/>
</dbReference>
<evidence type="ECO:0000313" key="4">
    <source>
        <dbReference type="EMBL" id="SHH45056.1"/>
    </source>
</evidence>
<keyword evidence="2" id="KW-0472">Membrane</keyword>
<dbReference type="GO" id="GO:0003677">
    <property type="term" value="F:DNA binding"/>
    <property type="evidence" value="ECO:0007669"/>
    <property type="project" value="UniProtKB-KW"/>
</dbReference>